<keyword evidence="1" id="KW-0732">Signal</keyword>
<evidence type="ECO:0000313" key="2">
    <source>
        <dbReference type="EMBL" id="MBY78715.1"/>
    </source>
</evidence>
<feature type="chain" id="PRO_5044579190" evidence="1">
    <location>
        <begin position="23"/>
        <end position="162"/>
    </location>
</feature>
<sequence>MLNRQMQFAVALALFCAHAATAYPTPMERVSGENNYLAFRNSPSRDLERFIEGENILRDLELLRDRAEYFARQNRQINSLNGVGFGQSKRFDSLSGVSFGGQKRNFDEIDRTGLDRFVKKNFDEIDRSAFDRFVKKNFDEIDRSAFNSFVKRPSKVPAANLE</sequence>
<dbReference type="OrthoDB" id="6614347at2759"/>
<dbReference type="Proteomes" id="UP000694846">
    <property type="component" value="Unplaced"/>
</dbReference>
<evidence type="ECO:0000256" key="1">
    <source>
        <dbReference type="SAM" id="SignalP"/>
    </source>
</evidence>
<keyword evidence="3" id="KW-1185">Reference proteome</keyword>
<reference evidence="2" key="1">
    <citation type="submission" date="2018-04" db="EMBL/GenBank/DDBJ databases">
        <title>Transcriptome assembly of Sipha flava.</title>
        <authorList>
            <person name="Scully E.D."/>
            <person name="Geib S.M."/>
            <person name="Palmer N.A."/>
            <person name="Koch K."/>
            <person name="Bradshaw J."/>
            <person name="Heng-Moss T."/>
            <person name="Sarath G."/>
        </authorList>
    </citation>
    <scope>NUCLEOTIDE SEQUENCE</scope>
</reference>
<dbReference type="EMBL" id="GGMS01009512">
    <property type="protein sequence ID" value="MBY78715.1"/>
    <property type="molecule type" value="Transcribed_RNA"/>
</dbReference>
<feature type="signal peptide" evidence="1">
    <location>
        <begin position="1"/>
        <end position="22"/>
    </location>
</feature>
<dbReference type="RefSeq" id="XP_025409031.1">
    <property type="nucleotide sequence ID" value="XM_025553246.1"/>
</dbReference>
<accession>A0A2S2QLS9</accession>
<evidence type="ECO:0000313" key="4">
    <source>
        <dbReference type="RefSeq" id="XP_025409031.1"/>
    </source>
</evidence>
<name>A0A2S2QLS9_9HEMI</name>
<organism evidence="2">
    <name type="scientific">Sipha flava</name>
    <name type="common">yellow sugarcane aphid</name>
    <dbReference type="NCBI Taxonomy" id="143950"/>
    <lineage>
        <taxon>Eukaryota</taxon>
        <taxon>Metazoa</taxon>
        <taxon>Ecdysozoa</taxon>
        <taxon>Arthropoda</taxon>
        <taxon>Hexapoda</taxon>
        <taxon>Insecta</taxon>
        <taxon>Pterygota</taxon>
        <taxon>Neoptera</taxon>
        <taxon>Paraneoptera</taxon>
        <taxon>Hemiptera</taxon>
        <taxon>Sternorrhyncha</taxon>
        <taxon>Aphidomorpha</taxon>
        <taxon>Aphidoidea</taxon>
        <taxon>Aphididae</taxon>
        <taxon>Sipha</taxon>
    </lineage>
</organism>
<reference evidence="4" key="2">
    <citation type="submission" date="2025-04" db="UniProtKB">
        <authorList>
            <consortium name="RefSeq"/>
        </authorList>
    </citation>
    <scope>IDENTIFICATION</scope>
    <source>
        <tissue evidence="4">Whole body</tissue>
    </source>
</reference>
<gene>
    <name evidence="2" type="primary">ORCK</name>
    <name evidence="4" type="synonym">LOC112682604</name>
    <name evidence="2" type="ORF">g.7840</name>
</gene>
<protein>
    <submittedName>
        <fullName evidence="2 4">Orcokinin peptide</fullName>
    </submittedName>
</protein>
<dbReference type="AlphaFoldDB" id="A0A2S2QLS9"/>
<evidence type="ECO:0000313" key="3">
    <source>
        <dbReference type="Proteomes" id="UP000694846"/>
    </source>
</evidence>
<proteinExistence type="predicted"/>